<keyword evidence="3" id="KW-0175">Coiled coil</keyword>
<dbReference type="Gene3D" id="3.40.50.300">
    <property type="entry name" value="P-loop containing nucleotide triphosphate hydrolases"/>
    <property type="match status" value="1"/>
</dbReference>
<sequence>MLESFAIVASGQLVGFLAKEVLGKLAKEALEDYVKDFFKQCITDFKDRISNTKKKHLEKATAEALKEFLELVQQELEDADLEENQLQEYNQPLEQFLKNKLVRETLGSAFDNNRKIVDTKILANIAKDIVPDLPPNFDWQRVARRYGKKVKNIRNNYDELRKILDSENLAQIANQNYKITPEFDLRKYQEGIQEQYGKLKLESLDTSGYGYNELKLWGMFIPQNVRESQEFRPQLYEVPKEYLQQLKETGQLEAEFSLEQLETVRRRYLEQPARSVLELIENTNYKYLVILGDPGSGKSTLLQYIALEWAELPLKDLPLKPIPLLIELRTYVRNHETNKCQSFLDFLEKGSGLNCHFPQKELHAKLQNGDAIVMFDGLDEVFEPAKRKEIITDIHRFTNDYKNVRVIVTSRVIGYQPQQLRDAEFYHFMLQDLGSEQVEDFIQRWHDLTYQDEREKERKRERLKRAINDSSAIKQLSGNPLLLTMMAILNRHQELPRDRAELYNQASRVLLQQWDMERALVDAKIDPITIDYKDKQEILRRVADFMQQNKEGLAGNLIDESSLESIIKKYLKSVDINDVRFVARALMEQLRVRNFILCFVGGGYYAFVHRTFLEYFCAWSFVWQFTVTQTLGKDGLINDVFGGHWRDEKWHEVLRLISGMIDAKFVGDIISYLMEQDGEEEKFQNLFLAGKCLSEVRSSQGIGDVETRLLNRLKDLTGYDLGYFYESYDEDDEDAELVREIRTQAVEIVATSWRDDSSTYAWLKERVVSDESSFVRREAVGQIATGWKHEPGILELLKQRVVSDESEDVRAEALRQIATGWKHEPGILELLKQWVVSDESESVRAEALRQIATGWKHEPGILELLKQWVVSDESQLVRGEALRQIATGWKHEPGIFELLKQRVVSDESWLVRGVALRQIATGWKHEPGILELLKQWVVSDESEDVRAEALRQIATGWKHEPGILELLKQWVVSDESQLVRREAVRQIATGWKHEPGILDLLKQRVVSDESWQVRTEAVRQIATGWKHEPGILELLKQRVVSDEDLNVRTEAVRQIATGWKHEPGILELLKQRVVSDESQLVRTEAVGQIATGWKHEPGILELLKQRVVSDESEDVRAEALRQIATGWKHEPGILELLKQRVVSDESVRVRTEALRQIATGWKHEPGIFELLKQRVVSDESEDVRTEALRQIATGWKHEPGILELLKERVVSDESEDVRREALRQIATGWKHEPGIFELLKQRVVSDESWDVRREAVKQIATGWKQEPGTFEIFYDNALNDPFERKHEFQDNPRQTALEAIVKQYPDHPQTLPLLQDRAENDPDKKLQKWAKRILQQYTT</sequence>
<dbReference type="HOGENOM" id="CLU_002747_0_0_3"/>
<dbReference type="InterPro" id="IPR054569">
    <property type="entry name" value="NNH2"/>
</dbReference>
<dbReference type="eggNOG" id="COG5635">
    <property type="taxonomic scope" value="Bacteria"/>
</dbReference>
<evidence type="ECO:0000259" key="4">
    <source>
        <dbReference type="PROSITE" id="PS50837"/>
    </source>
</evidence>
<dbReference type="eggNOG" id="COG1413">
    <property type="taxonomic scope" value="Bacteria"/>
</dbReference>
<reference evidence="5" key="1">
    <citation type="submission" date="2006-06" db="EMBL/GenBank/DDBJ databases">
        <title>Complete sequence of Trichodesmium erythraeum IMS101.</title>
        <authorList>
            <consortium name="US DOE Joint Genome Institute"/>
            <person name="Copeland A."/>
            <person name="Lucas S."/>
            <person name="Lapidus A."/>
            <person name="Barry K."/>
            <person name="Detter J.C."/>
            <person name="Glavina del Rio T."/>
            <person name="Hammon N."/>
            <person name="Israni S."/>
            <person name="Dalin E."/>
            <person name="Tice H."/>
            <person name="Pitluck S."/>
            <person name="Kiss H."/>
            <person name="Munk A.C."/>
            <person name="Brettin T."/>
            <person name="Bruce D."/>
            <person name="Han C."/>
            <person name="Tapia R."/>
            <person name="Gilna P."/>
            <person name="Schmutz J."/>
            <person name="Larimer F."/>
            <person name="Land M."/>
            <person name="Hauser L."/>
            <person name="Kyrpides N."/>
            <person name="Kim E."/>
            <person name="Richardson P."/>
        </authorList>
    </citation>
    <scope>NUCLEOTIDE SEQUENCE [LARGE SCALE GENOMIC DNA]</scope>
    <source>
        <strain evidence="5">IMS101</strain>
    </source>
</reference>
<evidence type="ECO:0000313" key="5">
    <source>
        <dbReference type="EMBL" id="ABG51703.1"/>
    </source>
</evidence>
<dbReference type="OrthoDB" id="448481at2"/>
<dbReference type="PROSITE" id="PS50837">
    <property type="entry name" value="NACHT"/>
    <property type="match status" value="1"/>
</dbReference>
<dbReference type="Pfam" id="PF05729">
    <property type="entry name" value="NACHT"/>
    <property type="match status" value="1"/>
</dbReference>
<evidence type="ECO:0000256" key="2">
    <source>
        <dbReference type="ARBA" id="ARBA00022738"/>
    </source>
</evidence>
<organism evidence="5">
    <name type="scientific">Trichodesmium erythraeum (strain IMS101)</name>
    <dbReference type="NCBI Taxonomy" id="203124"/>
    <lineage>
        <taxon>Bacteria</taxon>
        <taxon>Bacillati</taxon>
        <taxon>Cyanobacteriota</taxon>
        <taxon>Cyanophyceae</taxon>
        <taxon>Oscillatoriophycideae</taxon>
        <taxon>Oscillatoriales</taxon>
        <taxon>Microcoleaceae</taxon>
        <taxon>Trichodesmium</taxon>
    </lineage>
</organism>
<keyword evidence="1" id="KW-0042">Antenna complex</keyword>
<feature type="coiled-coil region" evidence="3">
    <location>
        <begin position="143"/>
        <end position="170"/>
    </location>
</feature>
<accession>Q111X1</accession>
<dbReference type="GO" id="GO:0030089">
    <property type="term" value="C:phycobilisome"/>
    <property type="evidence" value="ECO:0007669"/>
    <property type="project" value="UniProtKB-KW"/>
</dbReference>
<dbReference type="Pfam" id="PF13646">
    <property type="entry name" value="HEAT_2"/>
    <property type="match status" value="3"/>
</dbReference>
<feature type="domain" description="NACHT" evidence="4">
    <location>
        <begin position="286"/>
        <end position="411"/>
    </location>
</feature>
<dbReference type="PANTHER" id="PTHR46844:SF1">
    <property type="entry name" value="SLR5058 PROTEIN"/>
    <property type="match status" value="1"/>
</dbReference>
<dbReference type="KEGG" id="ter:Tery_2496"/>
<name>Q111X1_TRIEI</name>
<dbReference type="InterPro" id="IPR011989">
    <property type="entry name" value="ARM-like"/>
</dbReference>
<proteinExistence type="predicted"/>
<dbReference type="Gene3D" id="1.25.10.10">
    <property type="entry name" value="Leucine-rich Repeat Variant"/>
    <property type="match status" value="4"/>
</dbReference>
<dbReference type="InterPro" id="IPR016024">
    <property type="entry name" value="ARM-type_fold"/>
</dbReference>
<feature type="coiled-coil region" evidence="3">
    <location>
        <begin position="62"/>
        <end position="89"/>
    </location>
</feature>
<gene>
    <name evidence="5" type="ordered locus">Tery_2496</name>
</gene>
<dbReference type="STRING" id="203124.Tery_2496"/>
<dbReference type="Pfam" id="PF22734">
    <property type="entry name" value="NNH2"/>
    <property type="match status" value="1"/>
</dbReference>
<dbReference type="PANTHER" id="PTHR46844">
    <property type="entry name" value="SLR5058 PROTEIN"/>
    <property type="match status" value="1"/>
</dbReference>
<dbReference type="EMBL" id="CP000393">
    <property type="protein sequence ID" value="ABG51703.1"/>
    <property type="molecule type" value="Genomic_DNA"/>
</dbReference>
<dbReference type="RefSeq" id="WP_011612067.1">
    <property type="nucleotide sequence ID" value="NC_008312.1"/>
</dbReference>
<dbReference type="SUPFAM" id="SSF52540">
    <property type="entry name" value="P-loop containing nucleoside triphosphate hydrolases"/>
    <property type="match status" value="1"/>
</dbReference>
<dbReference type="InterPro" id="IPR007111">
    <property type="entry name" value="NACHT_NTPase"/>
</dbReference>
<protein>
    <submittedName>
        <fullName evidence="5">Putative signal transduction protein with Nacht domain</fullName>
    </submittedName>
</protein>
<evidence type="ECO:0000256" key="1">
    <source>
        <dbReference type="ARBA" id="ARBA00022549"/>
    </source>
</evidence>
<evidence type="ECO:0000256" key="3">
    <source>
        <dbReference type="SAM" id="Coils"/>
    </source>
</evidence>
<dbReference type="SUPFAM" id="SSF48371">
    <property type="entry name" value="ARM repeat"/>
    <property type="match status" value="1"/>
</dbReference>
<keyword evidence="2" id="KW-0605">Phycobilisome</keyword>
<dbReference type="InterPro" id="IPR027417">
    <property type="entry name" value="P-loop_NTPase"/>
</dbReference>